<feature type="region of interest" description="Disordered" evidence="1">
    <location>
        <begin position="2543"/>
        <end position="2592"/>
    </location>
</feature>
<proteinExistence type="predicted"/>
<sequence>MSAGRDLSVAGSLQSAATLQLQAQRALNLDGQAVAGGAAQLSAASIATGSNAVLQSAAAITLDGAGIDSRGALDAGTDLRLRSQGQLTLAGIAQGGGDVVLEAGAALDNSAQVVAGRDLQVSAASAVNRASGTLAAADTLDLRVAGLLDNAGRLRGQTSLLLQAGSLQHSGELYAGQTLDLHSAGALDNRGTLIAGGDLRIDAGSLGNSGQIGSETGKVTLSSQGDMQLGGSVIAAQALSASALGDLQVDGALKAQSATLAAGRDLSVAGGAQTAAALELQAQRALRVDGQVLAGGDLRLSGASIATGTAAVLQGAAAVTLQGGAIDSRGTLAAGTDLSLRSDGALAIAGVAQATRDIALDAGAALSNAGQIVAGRDLSVAAHSIDNAASGTLAAQGAVQLSTPGTLSNAGSLQAGQAMTLDVGTLQHSGQAYTGDRLTLRASGAVDNQGELIARHDLQVDAASIASSGQLGSETGQVALTSQGDLRLGGTVAAATQLQAQAQGDLLQSGSLSAQALDLHGRDVTLAGQVTAAQALQVQAQRDLRLDGQASGQAASLSAGATLSTGSQAVLHSAGAIALTGARIDGQGALDAGTTLALTSSGDLALAGIVQAATTLKLSAGGALSNAAQVVAGTDLTLTAASVHNAANSLLAAQGDATLTVSGALDNAGALRARQRLQLDVGSLQQAGRSYGLQRLGLTASGAVDNRGDLIAGSALRVEAASVASSGQLGSESGDVALVSHGDLALGGTLAAAGAFSAQAGGALSQSGTLSAATTLQLQAHGDLTVAGSLSANQLTLTSDAALLQRGTVNGSNIALQAQRIDNAGQTLSSGNLSLHAGDIAIGGVAAAGVRSDGSLGSSGALDLRADRTLSASGKLIAAGNLTAQATQLNLAGSTTRVGGDASLTASNGLDHRGADLLAGGLLTVRAGGSFDNSTLNGVGGQLQAARLDLGAASLRNTGGTLVQSGSGQTRIAITGAFDNGNGKLATNGQDLNLSAASLNNAQGRIEHAGTGTATLSIGGTVANAGGRILSQGQLQLGANAGIDNQNGAIAAAGDAKLTAASLSNVGGSVSARGVNAQLGGALDNRSGVLQAAGGTLTVRADSLDNRSGTLQAVANGGSGGDLRADIAHTLNNDGGLLGASNDATVGAENLSNSAGTIQAGRDLALTACGQLDNHQSGRIGSGRDLTVAVTGALLNSGGQLDSGNAMTVSGSRIDNSQGSIANNGGGLTQLSTGGELRNAGGSLGGRGRVVLNAASVVNSDGQLVAGGDLVANSNSFDNQRGNVYAGNTFQLQRAGATLDNRSGTIKAEQAVRLSLQSLSNSGGRIGAGSSAGGAGDVVIDTVGFDGGGNILAQNLLDLTVRSDYTHTAGADITSNGDFRLNVGGNLVNASALKAARSLSVTANNMSNRAGATMQAANTQLTTGGTIDNAGDISASNNLQLTAGSIYNTGSLVGGNVLVDTGTLVNGADLGSATDNAAYGSALIGATNGMTLLVRDQLLNRDAKIFSLGNIAIGGARDSSGTITSRTGVLNNLSGSIEADGSILIAANQLNNQRRVLSTKTGPLSDAERAEANAEMPSELIEGRGITYPNVSYYIRVPYKGKSPGVYREYSVEERESLIAASAEGRIAAGGNIALSGSVTNNASTIAAAGGLWINQRGVAGLSDAMISNGEVVSNQALALNQKVIQRDVEHKVIAYIDDCAATTVSGPNARKKPICGYENETNVLSSTTVDSSYIALAANMTGGQGVSINGATINNGAVGSDGRSISGAAFNARQGTALSRRSAQSASGVGNKAVQAQTGKAAGGATVNNRIVSASIGPIRIDDEQGALVKSTETSAVDVHAQGVQAALTGSGDATRSQVQAGGAQAVLAGSNVAGQRQQIDPGTGTVPQVVGGIGAPLGNITLPIGGLYRLVGANGASVNALGRAANGLGGVNANRSAGPGRRYLIETDPRFVNYDTFISSDYLLDKLGVDPQWTQTRLGDGFYEQRLVLDQITQLTGRRYLGNYADGVAQYRALLDGAVAEAGALHLDVGVALTAEQVAALTHDIVWMVEQEYQGQKVLVPVVYLSSSTALTLRSDGALLASDNGDVSLNATAGLSNSGSISGINVSATAGNLLNQGRIAGTGTVALQAKQDLLNLGGQIAGRNVLLSAGNDLLSTTRDALAGGDIRSGISADNTLLMNAGHDLTLTGTAVQAGGSAALQAGNNLVLQPTALRNESGLTRGGDATSLTVGQDLSLLAGNDLQLHGVAITAGGDAALQAGHDLSLTPVADANGKATVRTSIVTDGSLQLAAGHDITIRQAEVKAGGDLIAAAGHDLNVTSVLGESTTTTDHSRQGKTKVTTTTTTQDIDQQALTAGGNLILSAGNDVNLVAAKLDAGKGLAVVAGHDLNSTTLTTVDSSDTLETRKRFKQTTSTRDETVHGTEFSAGSDIAMQAGHDVNLTAATVYTDTGSVSVAAGHDVNLLAAQEQHDAEQDMQKKKKGFLSSKTTTTHDEWHDSFAVGTSLSGDTVQIKAGNDIAVVGSTVLADNDARLVAGHDVTIESAQDQSSEEHSSSQKKSGFSGSLSGGVASVGYGKSRSSSEDAKETTTQFASAVGSQHGNLLISAGDQLTIAASDVAAGKNLTLAAKDIALLARQDTADTQSSQASKSSGFSVGVTYDPGAAYRSARDATTDNMPDSGSTMGKISRRAEGDMAGTAAATTPVVIQAGAHRSNASQHDSTSDARVSQLSAGGNLTLLASDGSITSQGAQLSAEGNALLLASQNIVFDVAHNTESSGNASTGKGWGYANNTASPPFGNYHQKGDGIGQSDTITGTQLSVGGNASLTTTKGDIALTASNIAAQGDVAIRAAGDLTIQSGQDTVGNANTSNNKAIGTVVISDTERFAGYHTEDHRDDSAQVTQVASSVGSLGGNVRLTAGGAYTQSASNVVAAKDVDIRAASIEVLTANDTHSASSQDDTLKFGVFARVKSPLIDLINNVDAARNSDGRLSAMQGMAAAANGYQTASAISSAAGGAGSGALVSVEAGVGYATSTERYKGSSQTSQGSTISGGGHVSLTTTQGDLHVVQGNLKAGDTLSLDSARDLVLEAGRSSSSEQSKGSNAGVEVGVGASVGAQTGVYVYAQASVGSHKSDAENTTWQNTQLAGQNISLTSQGDTTLRGAVAKADRIDVQTGGDLTIESLQDTANSQSRESSYGGRVQVSFGTAWDASGYASSAKASGNYTGVIEQSGLFAGEGGYHVTAGNVNLIGGAIASTNADNSELSADSLTYTDLKNQMGYSAASGSISGGFGSTGNDQSSTGADGKTVGGQARDIGNTIANGNYGQANTANFSGGVPMYESGKDASTTRATLTEGKIVIGGKHTTAAETGINTDASVANDVLSALPDVRKVMVDQQAMGAAAGTVVQTGQQIAGDIAANAKTKAAEAREAYLDELTKLDPDKAKAFLGSSDVVQQEQLLANSADYKAAYDSQRQWGAGGDYSRALQAVTTALVGSVSGQATSQVAGNALAPYAAQLIGQTFDGNHGSDPDAAMQVLSHALLGAVLAEVNGTSGTGGVLAGAGGELAAQWLTKELYGNDPRAIDPTNGKFNPNLLPEEDKQTIVALSQAVGALVGGMTGGGLSEAAVGSNIAGNAATNNYLNQPQRDEKSQELGKCANEECRNKVEQKWDDVSLAQSREMKDKYFDALTSEQQSQLLNLKPGTKEYDAILAAGVMQAASKNLAGIGSLYSGDHQLLTETDWQGQQASGVTGMSLGDRNRLETALLGPVFGWVAGVTKILGGSDQQVAAANQAGAIAWDIAGAAEVLGPATTRSGKGSAVYDSLNKFDDVATLDVINVVADKRKANSINVTETFNYSATFLAPEGYTVPALKRIGSLKGNPELPPKNANQDMTRSISRQNESATTIAQLGYTVEFLPNTGKKGANPDLLINGEYADVASPSTKSVNSVLLTVRDKVERQSDNVVINLDDSPLGIEQVEAALQKNPINGLKRIFIIKNKGMVVIEAKK</sequence>
<dbReference type="Proteomes" id="UP000041247">
    <property type="component" value="Unassembled WGS sequence"/>
</dbReference>
<dbReference type="InterPro" id="IPR040559">
    <property type="entry name" value="CdiA_C"/>
</dbReference>
<dbReference type="Pfam" id="PF05594">
    <property type="entry name" value="Fil_haemagg"/>
    <property type="match status" value="18"/>
</dbReference>
<reference evidence="3 4" key="1">
    <citation type="submission" date="2015-07" db="EMBL/GenBank/DDBJ databases">
        <authorList>
            <person name="Noorani M."/>
        </authorList>
    </citation>
    <scope>NUCLEOTIDE SEQUENCE [LARGE SCALE GENOMIC DNA]</scope>
    <source>
        <strain evidence="3">LMG728</strain>
    </source>
</reference>
<dbReference type="Gene3D" id="3.40.1350.120">
    <property type="match status" value="1"/>
</dbReference>
<accession>A0A0K3A592</accession>
<evidence type="ECO:0000313" key="4">
    <source>
        <dbReference type="Proteomes" id="UP000041247"/>
    </source>
</evidence>
<dbReference type="RefSeq" id="WP_237653965.1">
    <property type="nucleotide sequence ID" value="NZ_CP076250.1"/>
</dbReference>
<evidence type="ECO:0000259" key="2">
    <source>
        <dbReference type="Pfam" id="PF18451"/>
    </source>
</evidence>
<dbReference type="GO" id="GO:0004549">
    <property type="term" value="F:tRNA-specific ribonuclease activity"/>
    <property type="evidence" value="ECO:0007669"/>
    <property type="project" value="InterPro"/>
</dbReference>
<evidence type="ECO:0000313" key="3">
    <source>
        <dbReference type="EMBL" id="CTP92417.1"/>
    </source>
</evidence>
<feature type="domain" description="tRNA nuclease CdiA C-terminal" evidence="2">
    <location>
        <begin position="3918"/>
        <end position="3992"/>
    </location>
</feature>
<dbReference type="InterPro" id="IPR025157">
    <property type="entry name" value="Hemagglutinin_rpt"/>
</dbReference>
<dbReference type="NCBIfam" id="TIGR01731">
    <property type="entry name" value="fil_hemag_20aa"/>
    <property type="match status" value="26"/>
</dbReference>
<protein>
    <submittedName>
        <fullName evidence="3">Filamentous hemagglutinin</fullName>
    </submittedName>
</protein>
<dbReference type="InterPro" id="IPR033806">
    <property type="entry name" value="CDI_toxin_Bp1026b-like"/>
</dbReference>
<dbReference type="InterPro" id="IPR010069">
    <property type="entry name" value="CdiA_FHA1_rpt"/>
</dbReference>
<dbReference type="CDD" id="cd13442">
    <property type="entry name" value="CDI_toxin_Bp1026b-like"/>
    <property type="match status" value="1"/>
</dbReference>
<dbReference type="InterPro" id="IPR008619">
    <property type="entry name" value="Filamentous_hemagglutn_rpt"/>
</dbReference>
<dbReference type="Pfam" id="PF13332">
    <property type="entry name" value="Fil_haemagg_2"/>
    <property type="match status" value="6"/>
</dbReference>
<gene>
    <name evidence="3" type="ORF">XTPLMG728_3235</name>
</gene>
<organism evidence="3 4">
    <name type="scientific">Xanthomonas graminis pv. poae</name>
    <dbReference type="NCBI Taxonomy" id="227946"/>
    <lineage>
        <taxon>Bacteria</taxon>
        <taxon>Pseudomonadati</taxon>
        <taxon>Pseudomonadota</taxon>
        <taxon>Gammaproteobacteria</taxon>
        <taxon>Lysobacterales</taxon>
        <taxon>Lysobacteraceae</taxon>
        <taxon>Xanthomonas</taxon>
        <taxon>Xanthomonas translucens group</taxon>
        <taxon>Xanthomonas graminis</taxon>
    </lineage>
</organism>
<feature type="compositionally biased region" description="Low complexity" evidence="1">
    <location>
        <begin position="2556"/>
        <end position="2575"/>
    </location>
</feature>
<dbReference type="EMBL" id="CXOK01000118">
    <property type="protein sequence ID" value="CTP92417.1"/>
    <property type="molecule type" value="Genomic_DNA"/>
</dbReference>
<name>A0A0K3A592_9XANT</name>
<dbReference type="Pfam" id="PF18451">
    <property type="entry name" value="CdiA_C"/>
    <property type="match status" value="1"/>
</dbReference>
<evidence type="ECO:0000256" key="1">
    <source>
        <dbReference type="SAM" id="MobiDB-lite"/>
    </source>
</evidence>